<gene>
    <name evidence="1" type="ORF">F4820DRAFT_458461</name>
</gene>
<dbReference type="Proteomes" id="UP001497700">
    <property type="component" value="Unassembled WGS sequence"/>
</dbReference>
<dbReference type="EMBL" id="MU393477">
    <property type="protein sequence ID" value="KAI4865087.1"/>
    <property type="molecule type" value="Genomic_DNA"/>
</dbReference>
<evidence type="ECO:0000313" key="1">
    <source>
        <dbReference type="EMBL" id="KAI4865087.1"/>
    </source>
</evidence>
<proteinExistence type="predicted"/>
<organism evidence="1 2">
    <name type="scientific">Hypoxylon rubiginosum</name>
    <dbReference type="NCBI Taxonomy" id="110542"/>
    <lineage>
        <taxon>Eukaryota</taxon>
        <taxon>Fungi</taxon>
        <taxon>Dikarya</taxon>
        <taxon>Ascomycota</taxon>
        <taxon>Pezizomycotina</taxon>
        <taxon>Sordariomycetes</taxon>
        <taxon>Xylariomycetidae</taxon>
        <taxon>Xylariales</taxon>
        <taxon>Hypoxylaceae</taxon>
        <taxon>Hypoxylon</taxon>
    </lineage>
</organism>
<reference evidence="1 2" key="1">
    <citation type="journal article" date="2022" name="New Phytol.">
        <title>Ecological generalism drives hyperdiversity of secondary metabolite gene clusters in xylarialean endophytes.</title>
        <authorList>
            <person name="Franco M.E.E."/>
            <person name="Wisecaver J.H."/>
            <person name="Arnold A.E."/>
            <person name="Ju Y.M."/>
            <person name="Slot J.C."/>
            <person name="Ahrendt S."/>
            <person name="Moore L.P."/>
            <person name="Eastman K.E."/>
            <person name="Scott K."/>
            <person name="Konkel Z."/>
            <person name="Mondo S.J."/>
            <person name="Kuo A."/>
            <person name="Hayes R.D."/>
            <person name="Haridas S."/>
            <person name="Andreopoulos B."/>
            <person name="Riley R."/>
            <person name="LaButti K."/>
            <person name="Pangilinan J."/>
            <person name="Lipzen A."/>
            <person name="Amirebrahimi M."/>
            <person name="Yan J."/>
            <person name="Adam C."/>
            <person name="Keymanesh K."/>
            <person name="Ng V."/>
            <person name="Louie K."/>
            <person name="Northen T."/>
            <person name="Drula E."/>
            <person name="Henrissat B."/>
            <person name="Hsieh H.M."/>
            <person name="Youens-Clark K."/>
            <person name="Lutzoni F."/>
            <person name="Miadlikowska J."/>
            <person name="Eastwood D.C."/>
            <person name="Hamelin R.C."/>
            <person name="Grigoriev I.V."/>
            <person name="U'Ren J.M."/>
        </authorList>
    </citation>
    <scope>NUCLEOTIDE SEQUENCE [LARGE SCALE GENOMIC DNA]</scope>
    <source>
        <strain evidence="1 2">CBS 119005</strain>
    </source>
</reference>
<evidence type="ECO:0000313" key="2">
    <source>
        <dbReference type="Proteomes" id="UP001497700"/>
    </source>
</evidence>
<protein>
    <submittedName>
        <fullName evidence="1">Fungal-specific transcription factor domain-containing protein</fullName>
    </submittedName>
</protein>
<accession>A0ACB9Z0A3</accession>
<sequence length="656" mass="72751">MDGLASSRSRLQTTKTCVECMRRKIKCNGNLPCDKCVYYQVPTCHPVTEAAAKGQIAAEALVAKLFPGRDPASLVDLPAEELVELARDALSTQYKSPSDSSDQPVLGGPETQGEENDGERGWQEVRLHGDEVCDDVNGLSLNVHRRSYLGSSSIHAVFRAMFHVKPSLQWELQSSIIPKEAAVAQSANVSPAPWTRSYHNVPPALEEETAINAYFAHIHGIVPILDEPYFREAWRRGQRCDRPWLALLNMVLVLGSLAVGDDESSGIYYTRAQAYLDFELLATGCLESLQALCLLGGLYLHYKNSPNMAYAVMGLAYRIAIGLGLHLRPAGPASGNNSAQEASGGPWRPHIRRQIWWSLFCLDTWGSMTLGRPTLGRWDPTTMNVQPVIVAAGNVERTPPSDAALSLESARAFCLIATKVQDRLAQFSPMSVAEIVAFDTEVQSWYQGLPPAFLDLDRCPASLLSAQYIMRNRYFNLRLLLFRSVLLRYAHAKVPLESLPTRDREAVRMCRDIACEAIDQVFLSGQSLNKILVCNAVWYLYQASMVLLLSIMVDSDHFENPKWRAAVERALSLLSDAMPWSRAAVRSKRVVESLFRICTTTAASPSNAPNTGRSGDLPDDSLWNFLDLDTFTDEGWTGHASEGIDWTEMDYNQFGA</sequence>
<comment type="caution">
    <text evidence="1">The sequence shown here is derived from an EMBL/GenBank/DDBJ whole genome shotgun (WGS) entry which is preliminary data.</text>
</comment>
<name>A0ACB9Z0A3_9PEZI</name>
<keyword evidence="2" id="KW-1185">Reference proteome</keyword>